<sequence>MEINCIELNDNERQLFSQLFTYYADSENSQIVHKSVAKHLLSSSQLDANVLDQILELSGSSSVPSLSRHQFYSMLKLVGAAQSGLPLNTHTLTANSLIIPLPQLSPINWDLTNKHKLMANNGNCETKTECPISNQMSGSIPPPPTKSTVRYNRRNNQFSTNSDNRQPIQTTNNYNSLSNNHTNNEQSESTVSRSSSENDLNESPIDPKIEKSYNYRDKSWSEFGDKIQDKPKNWADFEESHYLLENEEEEDDEEEAKSNISSEDDSADIFAISDDQRAYYTNQFKSIQTNLNGIITGNKAKDFFEKSCLPIQELSQIWLLSDIDKDGALTLDEFCIAMHLVVLRRNNIDLPSQLPTIMLPLVSMVADTTDGYTVPIPQITAITGAALVTDLVTDCDNNYETQSPSQQNNDLSDSKSKDVETLSPQNKQWTKFTDSPTHQIVATATTAAISPPSTSSSAGLQTLANFDFNAASIGRDPKILHPVALRLSPDGQPIRHNSIETNHSVDVHPDSIRTSTVVQGKKDPPPPPPPRPARSHTRSSSLDLDRHMVRSHGGNDLISSQMPVHLKISNSEYTLTPPKVLSIHQQNVGAFHAYRKTKTDASLAKNTNNLNNSNNYEVEKLRNRFKLPPEVPIPKNPSDTIELWKTIKSLQEYSKTLVDLNNELLLEVIKVIEDKHCLELRLAQLNNGYKS</sequence>
<dbReference type="EMBL" id="OC860203">
    <property type="protein sequence ID" value="CAD7628359.1"/>
    <property type="molecule type" value="Genomic_DNA"/>
</dbReference>
<dbReference type="PROSITE" id="PS00018">
    <property type="entry name" value="EF_HAND_1"/>
    <property type="match status" value="1"/>
</dbReference>
<feature type="domain" description="EH" evidence="3">
    <location>
        <begin position="276"/>
        <end position="360"/>
    </location>
</feature>
<dbReference type="InterPro" id="IPR002048">
    <property type="entry name" value="EF_hand_dom"/>
</dbReference>
<dbReference type="PROSITE" id="PS50031">
    <property type="entry name" value="EH"/>
    <property type="match status" value="2"/>
</dbReference>
<dbReference type="GO" id="GO:0005737">
    <property type="term" value="C:cytoplasm"/>
    <property type="evidence" value="ECO:0007669"/>
    <property type="project" value="TreeGrafter"/>
</dbReference>
<dbReference type="PROSITE" id="PS50222">
    <property type="entry name" value="EF_HAND_2"/>
    <property type="match status" value="1"/>
</dbReference>
<dbReference type="Pfam" id="PF12763">
    <property type="entry name" value="EH"/>
    <property type="match status" value="2"/>
</dbReference>
<dbReference type="InterPro" id="IPR011992">
    <property type="entry name" value="EF-hand-dom_pair"/>
</dbReference>
<dbReference type="PANTHER" id="PTHR11216:SF174">
    <property type="entry name" value="GH06923P"/>
    <property type="match status" value="1"/>
</dbReference>
<dbReference type="Gene3D" id="1.10.238.10">
    <property type="entry name" value="EF-hand"/>
    <property type="match status" value="2"/>
</dbReference>
<feature type="compositionally biased region" description="Polar residues" evidence="2">
    <location>
        <begin position="129"/>
        <end position="138"/>
    </location>
</feature>
<feature type="compositionally biased region" description="Polar residues" evidence="2">
    <location>
        <begin position="398"/>
        <end position="411"/>
    </location>
</feature>
<feature type="domain" description="EF-hand" evidence="4">
    <location>
        <begin position="309"/>
        <end position="344"/>
    </location>
</feature>
<protein>
    <recommendedName>
        <fullName evidence="7">RalBP1-associated Eps domain-containing protein 1</fullName>
    </recommendedName>
</protein>
<dbReference type="PANTHER" id="PTHR11216">
    <property type="entry name" value="EH DOMAIN"/>
    <property type="match status" value="1"/>
</dbReference>
<dbReference type="GO" id="GO:0005886">
    <property type="term" value="C:plasma membrane"/>
    <property type="evidence" value="ECO:0007669"/>
    <property type="project" value="TreeGrafter"/>
</dbReference>
<feature type="region of interest" description="Disordered" evidence="2">
    <location>
        <begin position="129"/>
        <end position="210"/>
    </location>
</feature>
<evidence type="ECO:0000259" key="4">
    <source>
        <dbReference type="PROSITE" id="PS50222"/>
    </source>
</evidence>
<dbReference type="AlphaFoldDB" id="A0A7R9Q176"/>
<proteinExistence type="predicted"/>
<feature type="compositionally biased region" description="Acidic residues" evidence="2">
    <location>
        <begin position="245"/>
        <end position="255"/>
    </location>
</feature>
<organism evidence="5">
    <name type="scientific">Medioppia subpectinata</name>
    <dbReference type="NCBI Taxonomy" id="1979941"/>
    <lineage>
        <taxon>Eukaryota</taxon>
        <taxon>Metazoa</taxon>
        <taxon>Ecdysozoa</taxon>
        <taxon>Arthropoda</taxon>
        <taxon>Chelicerata</taxon>
        <taxon>Arachnida</taxon>
        <taxon>Acari</taxon>
        <taxon>Acariformes</taxon>
        <taxon>Sarcoptiformes</taxon>
        <taxon>Oribatida</taxon>
        <taxon>Brachypylina</taxon>
        <taxon>Oppioidea</taxon>
        <taxon>Oppiidae</taxon>
        <taxon>Medioppia</taxon>
    </lineage>
</organism>
<evidence type="ECO:0000256" key="1">
    <source>
        <dbReference type="ARBA" id="ARBA00022837"/>
    </source>
</evidence>
<reference evidence="5" key="1">
    <citation type="submission" date="2020-11" db="EMBL/GenBank/DDBJ databases">
        <authorList>
            <person name="Tran Van P."/>
        </authorList>
    </citation>
    <scope>NUCLEOTIDE SEQUENCE</scope>
</reference>
<dbReference type="GO" id="GO:0006897">
    <property type="term" value="P:endocytosis"/>
    <property type="evidence" value="ECO:0007669"/>
    <property type="project" value="TreeGrafter"/>
</dbReference>
<dbReference type="OrthoDB" id="10045710at2759"/>
<dbReference type="SUPFAM" id="SSF47473">
    <property type="entry name" value="EF-hand"/>
    <property type="match status" value="2"/>
</dbReference>
<feature type="compositionally biased region" description="Polar residues" evidence="2">
    <location>
        <begin position="422"/>
        <end position="434"/>
    </location>
</feature>
<evidence type="ECO:0008006" key="7">
    <source>
        <dbReference type="Google" id="ProtNLM"/>
    </source>
</evidence>
<accession>A0A7R9Q176</accession>
<feature type="domain" description="EH" evidence="3">
    <location>
        <begin position="12"/>
        <end position="106"/>
    </location>
</feature>
<feature type="region of interest" description="Disordered" evidence="2">
    <location>
        <begin position="245"/>
        <end position="266"/>
    </location>
</feature>
<name>A0A7R9Q176_9ACAR</name>
<keyword evidence="6" id="KW-1185">Reference proteome</keyword>
<dbReference type="InterPro" id="IPR000261">
    <property type="entry name" value="EH_dom"/>
</dbReference>
<feature type="compositionally biased region" description="Polar residues" evidence="2">
    <location>
        <begin position="146"/>
        <end position="169"/>
    </location>
</feature>
<dbReference type="Proteomes" id="UP000759131">
    <property type="component" value="Unassembled WGS sequence"/>
</dbReference>
<evidence type="ECO:0000256" key="2">
    <source>
        <dbReference type="SAM" id="MobiDB-lite"/>
    </source>
</evidence>
<dbReference type="InterPro" id="IPR018247">
    <property type="entry name" value="EF_Hand_1_Ca_BS"/>
</dbReference>
<dbReference type="GO" id="GO:0016197">
    <property type="term" value="P:endosomal transport"/>
    <property type="evidence" value="ECO:0007669"/>
    <property type="project" value="TreeGrafter"/>
</dbReference>
<evidence type="ECO:0000313" key="5">
    <source>
        <dbReference type="EMBL" id="CAD7628359.1"/>
    </source>
</evidence>
<gene>
    <name evidence="5" type="ORF">OSB1V03_LOCUS8781</name>
</gene>
<evidence type="ECO:0000259" key="3">
    <source>
        <dbReference type="PROSITE" id="PS50031"/>
    </source>
</evidence>
<dbReference type="CDD" id="cd00052">
    <property type="entry name" value="EH"/>
    <property type="match status" value="1"/>
</dbReference>
<feature type="region of interest" description="Disordered" evidence="2">
    <location>
        <begin position="515"/>
        <end position="544"/>
    </location>
</feature>
<feature type="region of interest" description="Disordered" evidence="2">
    <location>
        <begin position="398"/>
        <end position="434"/>
    </location>
</feature>
<feature type="compositionally biased region" description="Low complexity" evidence="2">
    <location>
        <begin position="170"/>
        <end position="197"/>
    </location>
</feature>
<keyword evidence="1" id="KW-0106">Calcium</keyword>
<dbReference type="SMART" id="SM00027">
    <property type="entry name" value="EH"/>
    <property type="match status" value="1"/>
</dbReference>
<feature type="region of interest" description="Disordered" evidence="2">
    <location>
        <begin position="491"/>
        <end position="510"/>
    </location>
</feature>
<dbReference type="GO" id="GO:0005509">
    <property type="term" value="F:calcium ion binding"/>
    <property type="evidence" value="ECO:0007669"/>
    <property type="project" value="InterPro"/>
</dbReference>
<dbReference type="EMBL" id="CAJPIZ010005628">
    <property type="protein sequence ID" value="CAG2108789.1"/>
    <property type="molecule type" value="Genomic_DNA"/>
</dbReference>
<evidence type="ECO:0000313" key="6">
    <source>
        <dbReference type="Proteomes" id="UP000759131"/>
    </source>
</evidence>